<dbReference type="InterPro" id="IPR006016">
    <property type="entry name" value="UspA"/>
</dbReference>
<protein>
    <recommendedName>
        <fullName evidence="1">UspA domain-containing protein</fullName>
    </recommendedName>
</protein>
<proteinExistence type="predicted"/>
<name>A0ABP0GY41_CLALP</name>
<dbReference type="EMBL" id="CAWYQH010000152">
    <property type="protein sequence ID" value="CAK8695866.1"/>
    <property type="molecule type" value="Genomic_DNA"/>
</dbReference>
<gene>
    <name evidence="2" type="ORF">CVLEPA_LOCUS29079</name>
</gene>
<dbReference type="Pfam" id="PF00582">
    <property type="entry name" value="Usp"/>
    <property type="match status" value="1"/>
</dbReference>
<dbReference type="Proteomes" id="UP001642483">
    <property type="component" value="Unassembled WGS sequence"/>
</dbReference>
<feature type="domain" description="UspA" evidence="1">
    <location>
        <begin position="2"/>
        <end position="147"/>
    </location>
</feature>
<dbReference type="InterPro" id="IPR006015">
    <property type="entry name" value="Universal_stress_UspA"/>
</dbReference>
<reference evidence="2 3" key="1">
    <citation type="submission" date="2024-02" db="EMBL/GenBank/DDBJ databases">
        <authorList>
            <person name="Daric V."/>
            <person name="Darras S."/>
        </authorList>
    </citation>
    <scope>NUCLEOTIDE SEQUENCE [LARGE SCALE GENOMIC DNA]</scope>
</reference>
<sequence>MKVFIAVDNSERSEKTFDWYVANFHKPENDVHVCHEAEQPELPAMMFADAIAYPQVEMERIVTEHRKRCEHLKNKYVTKCKEAQLEHCKVHVDTTKSTASHAIVKMAEKLEADLIVMGSRGAGLLRRTVMGSVSDYVLHHTHIPVLIWHDPDHHHHHHHH</sequence>
<evidence type="ECO:0000313" key="3">
    <source>
        <dbReference type="Proteomes" id="UP001642483"/>
    </source>
</evidence>
<evidence type="ECO:0000313" key="2">
    <source>
        <dbReference type="EMBL" id="CAK8695866.1"/>
    </source>
</evidence>
<keyword evidence="3" id="KW-1185">Reference proteome</keyword>
<dbReference type="PANTHER" id="PTHR46989:SF3">
    <property type="entry name" value="USPA DOMAIN-CONTAINING PROTEIN"/>
    <property type="match status" value="1"/>
</dbReference>
<organism evidence="2 3">
    <name type="scientific">Clavelina lepadiformis</name>
    <name type="common">Light-bulb sea squirt</name>
    <name type="synonym">Ascidia lepadiformis</name>
    <dbReference type="NCBI Taxonomy" id="159417"/>
    <lineage>
        <taxon>Eukaryota</taxon>
        <taxon>Metazoa</taxon>
        <taxon>Chordata</taxon>
        <taxon>Tunicata</taxon>
        <taxon>Ascidiacea</taxon>
        <taxon>Aplousobranchia</taxon>
        <taxon>Clavelinidae</taxon>
        <taxon>Clavelina</taxon>
    </lineage>
</organism>
<dbReference type="PRINTS" id="PR01438">
    <property type="entry name" value="UNVRSLSTRESS"/>
</dbReference>
<dbReference type="Gene3D" id="3.40.50.620">
    <property type="entry name" value="HUPs"/>
    <property type="match status" value="1"/>
</dbReference>
<dbReference type="SUPFAM" id="SSF52402">
    <property type="entry name" value="Adenine nucleotide alpha hydrolases-like"/>
    <property type="match status" value="1"/>
</dbReference>
<evidence type="ECO:0000259" key="1">
    <source>
        <dbReference type="Pfam" id="PF00582"/>
    </source>
</evidence>
<dbReference type="CDD" id="cd23659">
    <property type="entry name" value="USP_At3g01520-like"/>
    <property type="match status" value="1"/>
</dbReference>
<accession>A0ABP0GY41</accession>
<comment type="caution">
    <text evidence="2">The sequence shown here is derived from an EMBL/GenBank/DDBJ whole genome shotgun (WGS) entry which is preliminary data.</text>
</comment>
<dbReference type="PANTHER" id="PTHR46989">
    <property type="entry name" value="USP DOMAIN-CONTAINING PROTEIN"/>
    <property type="match status" value="1"/>
</dbReference>
<dbReference type="InterPro" id="IPR014729">
    <property type="entry name" value="Rossmann-like_a/b/a_fold"/>
</dbReference>